<evidence type="ECO:0000313" key="2">
    <source>
        <dbReference type="EMBL" id="MBE9042301.1"/>
    </source>
</evidence>
<gene>
    <name evidence="2" type="ORF">IQ235_16100</name>
</gene>
<name>A0A928W1K7_9CYAN</name>
<feature type="region of interest" description="Disordered" evidence="1">
    <location>
        <begin position="1"/>
        <end position="30"/>
    </location>
</feature>
<keyword evidence="3" id="KW-1185">Reference proteome</keyword>
<evidence type="ECO:0000256" key="1">
    <source>
        <dbReference type="SAM" id="MobiDB-lite"/>
    </source>
</evidence>
<accession>A0A928W1K7</accession>
<reference evidence="2" key="1">
    <citation type="submission" date="2020-10" db="EMBL/GenBank/DDBJ databases">
        <authorList>
            <person name="Castelo-Branco R."/>
            <person name="Eusebio N."/>
            <person name="Adriana R."/>
            <person name="Vieira A."/>
            <person name="Brugerolle De Fraissinette N."/>
            <person name="Rezende De Castro R."/>
            <person name="Schneider M.P."/>
            <person name="Vasconcelos V."/>
            <person name="Leao P.N."/>
        </authorList>
    </citation>
    <scope>NUCLEOTIDE SEQUENCE</scope>
    <source>
        <strain evidence="2">LEGE 11467</strain>
    </source>
</reference>
<evidence type="ECO:0008006" key="4">
    <source>
        <dbReference type="Google" id="ProtNLM"/>
    </source>
</evidence>
<protein>
    <recommendedName>
        <fullName evidence="4">Sigma-70 family RNA polymerase sigma factor</fullName>
    </recommendedName>
</protein>
<dbReference type="Proteomes" id="UP000621799">
    <property type="component" value="Unassembled WGS sequence"/>
</dbReference>
<proteinExistence type="predicted"/>
<feature type="compositionally biased region" description="Basic and acidic residues" evidence="1">
    <location>
        <begin position="1"/>
        <end position="10"/>
    </location>
</feature>
<organism evidence="2 3">
    <name type="scientific">Zarconia navalis LEGE 11467</name>
    <dbReference type="NCBI Taxonomy" id="1828826"/>
    <lineage>
        <taxon>Bacteria</taxon>
        <taxon>Bacillati</taxon>
        <taxon>Cyanobacteriota</taxon>
        <taxon>Cyanophyceae</taxon>
        <taxon>Oscillatoriophycideae</taxon>
        <taxon>Oscillatoriales</taxon>
        <taxon>Oscillatoriales incertae sedis</taxon>
        <taxon>Zarconia</taxon>
        <taxon>Zarconia navalis</taxon>
    </lineage>
</organism>
<dbReference type="RefSeq" id="WP_264322468.1">
    <property type="nucleotide sequence ID" value="NZ_JADEXN010000332.1"/>
</dbReference>
<comment type="caution">
    <text evidence="2">The sequence shown here is derived from an EMBL/GenBank/DDBJ whole genome shotgun (WGS) entry which is preliminary data.</text>
</comment>
<dbReference type="AlphaFoldDB" id="A0A928W1K7"/>
<evidence type="ECO:0000313" key="3">
    <source>
        <dbReference type="Proteomes" id="UP000621799"/>
    </source>
</evidence>
<dbReference type="EMBL" id="JADEXN010000332">
    <property type="protein sequence ID" value="MBE9042301.1"/>
    <property type="molecule type" value="Genomic_DNA"/>
</dbReference>
<sequence>MSEAKDKDPIDEQLNQLAREAGGHPPRSYERRKALNRLVEKILASGRLGHPQRSSFPLPSAIYEDLYDEALSATLMEMCQKIEQYDRTKDVMAWCNFLLTKRFIDAWTKYQRGGVGSVPQEKASLFIRPSFEDLDGWQPPQKNISQSEQLKQLIEENPDNMFGKEYVRGQPQATFQFLAMAKIWQDRKWKEISSELNVPSSSLCEFYKKQLHKFKPFFKEYLQV</sequence>